<evidence type="ECO:0000256" key="5">
    <source>
        <dbReference type="ARBA" id="ARBA00023136"/>
    </source>
</evidence>
<comment type="subcellular location">
    <subcellularLocation>
        <location evidence="1">Cell membrane</location>
    </subcellularLocation>
</comment>
<feature type="compositionally biased region" description="Low complexity" evidence="6">
    <location>
        <begin position="378"/>
        <end position="388"/>
    </location>
</feature>
<evidence type="ECO:0000313" key="7">
    <source>
        <dbReference type="EMBL" id="PNY79590.1"/>
    </source>
</evidence>
<accession>A0A2K3USV4</accession>
<dbReference type="AlphaFoldDB" id="A0A2K3USV4"/>
<keyword evidence="4 7" id="KW-0808">Transferase</keyword>
<sequence>MRISRALHALAAQRGPLPPFSVLLLANNCRDETAEVGRRTRPAGLDLHVHEVTLALPQANVGGARRLALDLAADLAGEQGIIVSTDADTLTHPDWLAGLLAPLRCSAASAGRLMLDPGERARLSAPIRHTHLLDCAYRWAATQLTARLDPDPHDPWPRHWQHFGASLALHVWAYRAVGGLPEVPCLEDVALVQALRHADLPLRHTLQARAYTSARLSGRVPVGLSTQLQEWQNGPECWTVPGAAEVAALARAEAALRAVYGHAGTRHTGTEQSGIRQSGPMLARIGHHWMLPEQALRDALEAPRLGLALHHAHRAREQGGLWRERYPAEPVTQALRALRQALAEVSPGETVTGLRSRPMPAPQTQPQASGTPGRDIGSSEGTASGEAGLLCQSPLPESRSHEGSTQTSSR</sequence>
<dbReference type="InterPro" id="IPR029044">
    <property type="entry name" value="Nucleotide-diphossugar_trans"/>
</dbReference>
<evidence type="ECO:0000256" key="4">
    <source>
        <dbReference type="ARBA" id="ARBA00022679"/>
    </source>
</evidence>
<evidence type="ECO:0000256" key="3">
    <source>
        <dbReference type="ARBA" id="ARBA00022676"/>
    </source>
</evidence>
<reference evidence="7 8" key="1">
    <citation type="submission" date="2018-01" db="EMBL/GenBank/DDBJ databases">
        <title>Deinococcus koreensis sp. nov., a radiation-resistant bacterium isolated from river water.</title>
        <authorList>
            <person name="Choi A."/>
        </authorList>
    </citation>
    <scope>NUCLEOTIDE SEQUENCE [LARGE SCALE GENOMIC DNA]</scope>
    <source>
        <strain evidence="7 8">SJW1-2</strain>
    </source>
</reference>
<dbReference type="GO" id="GO:0016757">
    <property type="term" value="F:glycosyltransferase activity"/>
    <property type="evidence" value="ECO:0007669"/>
    <property type="project" value="UniProtKB-KW"/>
</dbReference>
<feature type="region of interest" description="Disordered" evidence="6">
    <location>
        <begin position="346"/>
        <end position="410"/>
    </location>
</feature>
<dbReference type="PANTHER" id="PTHR43646:SF2">
    <property type="entry name" value="GLYCOSYLTRANSFERASE 2-LIKE DOMAIN-CONTAINING PROTEIN"/>
    <property type="match status" value="1"/>
</dbReference>
<keyword evidence="3" id="KW-0328">Glycosyltransferase</keyword>
<name>A0A2K3USV4_9DEIO</name>
<keyword evidence="5" id="KW-0472">Membrane</keyword>
<proteinExistence type="predicted"/>
<dbReference type="GO" id="GO:0005886">
    <property type="term" value="C:plasma membrane"/>
    <property type="evidence" value="ECO:0007669"/>
    <property type="project" value="UniProtKB-SubCell"/>
</dbReference>
<comment type="caution">
    <text evidence="7">The sequence shown here is derived from an EMBL/GenBank/DDBJ whole genome shotgun (WGS) entry which is preliminary data.</text>
</comment>
<keyword evidence="8" id="KW-1185">Reference proteome</keyword>
<keyword evidence="2" id="KW-1003">Cell membrane</keyword>
<organism evidence="7 8">
    <name type="scientific">Deinococcus koreensis</name>
    <dbReference type="NCBI Taxonomy" id="2054903"/>
    <lineage>
        <taxon>Bacteria</taxon>
        <taxon>Thermotogati</taxon>
        <taxon>Deinococcota</taxon>
        <taxon>Deinococci</taxon>
        <taxon>Deinococcales</taxon>
        <taxon>Deinococcaceae</taxon>
        <taxon>Deinococcus</taxon>
    </lineage>
</organism>
<evidence type="ECO:0000313" key="8">
    <source>
        <dbReference type="Proteomes" id="UP000236379"/>
    </source>
</evidence>
<gene>
    <name evidence="7" type="ORF">CVO96_18995</name>
</gene>
<dbReference type="EMBL" id="PPPD01000003">
    <property type="protein sequence ID" value="PNY79590.1"/>
    <property type="molecule type" value="Genomic_DNA"/>
</dbReference>
<evidence type="ECO:0000256" key="1">
    <source>
        <dbReference type="ARBA" id="ARBA00004236"/>
    </source>
</evidence>
<protein>
    <submittedName>
        <fullName evidence="7">Glycosyl transferase family 2</fullName>
    </submittedName>
</protein>
<dbReference type="SUPFAM" id="SSF53448">
    <property type="entry name" value="Nucleotide-diphospho-sugar transferases"/>
    <property type="match status" value="1"/>
</dbReference>
<dbReference type="Proteomes" id="UP000236379">
    <property type="component" value="Unassembled WGS sequence"/>
</dbReference>
<dbReference type="PANTHER" id="PTHR43646">
    <property type="entry name" value="GLYCOSYLTRANSFERASE"/>
    <property type="match status" value="1"/>
</dbReference>
<dbReference type="Gene3D" id="3.90.550.10">
    <property type="entry name" value="Spore Coat Polysaccharide Biosynthesis Protein SpsA, Chain A"/>
    <property type="match status" value="1"/>
</dbReference>
<evidence type="ECO:0000256" key="2">
    <source>
        <dbReference type="ARBA" id="ARBA00022475"/>
    </source>
</evidence>
<dbReference type="OrthoDB" id="114108at2"/>
<evidence type="ECO:0000256" key="6">
    <source>
        <dbReference type="SAM" id="MobiDB-lite"/>
    </source>
</evidence>